<reference evidence="2" key="1">
    <citation type="submission" date="2012-09" db="EMBL/GenBank/DDBJ databases">
        <authorList>
            <person name="Martin A.A."/>
        </authorList>
    </citation>
    <scope>NUCLEOTIDE SEQUENCE</scope>
</reference>
<evidence type="ECO:0000313" key="3">
    <source>
        <dbReference type="WBParaSite" id="ACAC_0000227801-mRNA-1"/>
    </source>
</evidence>
<evidence type="ECO:0000256" key="1">
    <source>
        <dbReference type="SAM" id="MobiDB-lite"/>
    </source>
</evidence>
<sequence>MGRSHNEKNRRQVDKKNIPREFKRRLGRPTTRWADVFLNKVNQLYPQLQLFYRSRYETRKRYHARTRRPPPRTTTARERDEWHMCWGPQTREDGPSK</sequence>
<name>A0A0K0CXH6_ANGCA</name>
<dbReference type="WBParaSite" id="ACAC_0000227801-mRNA-1">
    <property type="protein sequence ID" value="ACAC_0000227801-mRNA-1"/>
    <property type="gene ID" value="ACAC_0000227801"/>
</dbReference>
<dbReference type="Proteomes" id="UP000035642">
    <property type="component" value="Unassembled WGS sequence"/>
</dbReference>
<proteinExistence type="predicted"/>
<dbReference type="AlphaFoldDB" id="A0A0K0CXH6"/>
<accession>A0A0K0CXH6</accession>
<evidence type="ECO:0000313" key="2">
    <source>
        <dbReference type="Proteomes" id="UP000035642"/>
    </source>
</evidence>
<keyword evidence="2" id="KW-1185">Reference proteome</keyword>
<feature type="compositionally biased region" description="Basic residues" evidence="1">
    <location>
        <begin position="61"/>
        <end position="70"/>
    </location>
</feature>
<reference evidence="3" key="2">
    <citation type="submission" date="2017-02" db="UniProtKB">
        <authorList>
            <consortium name="WormBaseParasite"/>
        </authorList>
    </citation>
    <scope>IDENTIFICATION</scope>
</reference>
<organism evidence="2 3">
    <name type="scientific">Angiostrongylus cantonensis</name>
    <name type="common">Rat lungworm</name>
    <dbReference type="NCBI Taxonomy" id="6313"/>
    <lineage>
        <taxon>Eukaryota</taxon>
        <taxon>Metazoa</taxon>
        <taxon>Ecdysozoa</taxon>
        <taxon>Nematoda</taxon>
        <taxon>Chromadorea</taxon>
        <taxon>Rhabditida</taxon>
        <taxon>Rhabditina</taxon>
        <taxon>Rhabditomorpha</taxon>
        <taxon>Strongyloidea</taxon>
        <taxon>Metastrongylidae</taxon>
        <taxon>Angiostrongylus</taxon>
    </lineage>
</organism>
<feature type="region of interest" description="Disordered" evidence="1">
    <location>
        <begin position="1"/>
        <end position="25"/>
    </location>
</feature>
<protein>
    <submittedName>
        <fullName evidence="3">Reverse transcriptase</fullName>
    </submittedName>
</protein>
<feature type="compositionally biased region" description="Basic and acidic residues" evidence="1">
    <location>
        <begin position="1"/>
        <end position="21"/>
    </location>
</feature>
<feature type="region of interest" description="Disordered" evidence="1">
    <location>
        <begin position="61"/>
        <end position="97"/>
    </location>
</feature>